<dbReference type="PANTHER" id="PTHR33446:SF2">
    <property type="entry name" value="PROTEIN TONB"/>
    <property type="match status" value="1"/>
</dbReference>
<dbReference type="RefSeq" id="WP_059731635.1">
    <property type="nucleotide sequence ID" value="NZ_LOYH01000085.1"/>
</dbReference>
<keyword evidence="7 10" id="KW-0653">Protein transport</keyword>
<dbReference type="GO" id="GO:0015031">
    <property type="term" value="P:protein transport"/>
    <property type="evidence" value="ECO:0007669"/>
    <property type="project" value="UniProtKB-UniRule"/>
</dbReference>
<dbReference type="InterPro" id="IPR006260">
    <property type="entry name" value="TonB/TolA_C"/>
</dbReference>
<dbReference type="Proteomes" id="UP000069001">
    <property type="component" value="Unassembled WGS sequence"/>
</dbReference>
<dbReference type="InterPro" id="IPR003538">
    <property type="entry name" value="TonB"/>
</dbReference>
<dbReference type="GO" id="GO:0055085">
    <property type="term" value="P:transmembrane transport"/>
    <property type="evidence" value="ECO:0007669"/>
    <property type="project" value="InterPro"/>
</dbReference>
<dbReference type="InterPro" id="IPR037682">
    <property type="entry name" value="TonB_C"/>
</dbReference>
<keyword evidence="3 10" id="KW-0813">Transport</keyword>
<keyword evidence="5 10" id="KW-0997">Cell inner membrane</keyword>
<comment type="function">
    <text evidence="10">Interacts with outer membrane receptor proteins that carry out high-affinity binding and energy dependent uptake into the periplasmic space of specific substrates. It could act to transduce energy from the cytoplasmic membrane to specific energy-requiring processes in the outer membrane, resulting in the release into the periplasm of ligands bound by these outer membrane proteins.</text>
</comment>
<evidence type="ECO:0000256" key="5">
    <source>
        <dbReference type="ARBA" id="ARBA00022519"/>
    </source>
</evidence>
<gene>
    <name evidence="13" type="ORF">WS90_23965</name>
</gene>
<evidence type="ECO:0000256" key="9">
    <source>
        <dbReference type="ARBA" id="ARBA00023136"/>
    </source>
</evidence>
<organism evidence="13 14">
    <name type="scientific">Burkholderia cepacia</name>
    <name type="common">Pseudomonas cepacia</name>
    <dbReference type="NCBI Taxonomy" id="292"/>
    <lineage>
        <taxon>Bacteria</taxon>
        <taxon>Pseudomonadati</taxon>
        <taxon>Pseudomonadota</taxon>
        <taxon>Betaproteobacteria</taxon>
        <taxon>Burkholderiales</taxon>
        <taxon>Burkholderiaceae</taxon>
        <taxon>Burkholderia</taxon>
        <taxon>Burkholderia cepacia complex</taxon>
    </lineage>
</organism>
<dbReference type="PROSITE" id="PS52015">
    <property type="entry name" value="TONB_CTD"/>
    <property type="match status" value="1"/>
</dbReference>
<comment type="caution">
    <text evidence="13">The sequence shown here is derived from an EMBL/GenBank/DDBJ whole genome shotgun (WGS) entry which is preliminary data.</text>
</comment>
<evidence type="ECO:0000256" key="8">
    <source>
        <dbReference type="ARBA" id="ARBA00022989"/>
    </source>
</evidence>
<dbReference type="GO" id="GO:0031992">
    <property type="term" value="F:energy transducer activity"/>
    <property type="evidence" value="ECO:0007669"/>
    <property type="project" value="InterPro"/>
</dbReference>
<keyword evidence="9 10" id="KW-0472">Membrane</keyword>
<protein>
    <recommendedName>
        <fullName evidence="10">Protein TonB</fullName>
    </recommendedName>
</protein>
<dbReference type="GO" id="GO:0030288">
    <property type="term" value="C:outer membrane-bounded periplasmic space"/>
    <property type="evidence" value="ECO:0007669"/>
    <property type="project" value="InterPro"/>
</dbReference>
<evidence type="ECO:0000256" key="11">
    <source>
        <dbReference type="SAM" id="MobiDB-lite"/>
    </source>
</evidence>
<dbReference type="Gene3D" id="3.30.1150.10">
    <property type="match status" value="1"/>
</dbReference>
<feature type="transmembrane region" description="Helical" evidence="10">
    <location>
        <begin position="22"/>
        <end position="42"/>
    </location>
</feature>
<dbReference type="SUPFAM" id="SSF74653">
    <property type="entry name" value="TolA/TonB C-terminal domain"/>
    <property type="match status" value="1"/>
</dbReference>
<reference evidence="13 14" key="1">
    <citation type="submission" date="2015-11" db="EMBL/GenBank/DDBJ databases">
        <title>Expanding the genomic diversity of Burkholderia species for the development of highly accurate diagnostics.</title>
        <authorList>
            <person name="Sahl J."/>
            <person name="Keim P."/>
            <person name="Wagner D."/>
        </authorList>
    </citation>
    <scope>NUCLEOTIDE SEQUENCE [LARGE SCALE GENOMIC DNA]</scope>
    <source>
        <strain evidence="13 14">MSMB1302</strain>
    </source>
</reference>
<evidence type="ECO:0000256" key="4">
    <source>
        <dbReference type="ARBA" id="ARBA00022475"/>
    </source>
</evidence>
<evidence type="ECO:0000256" key="10">
    <source>
        <dbReference type="RuleBase" id="RU362123"/>
    </source>
</evidence>
<dbReference type="PANTHER" id="PTHR33446">
    <property type="entry name" value="PROTEIN TONB-RELATED"/>
    <property type="match status" value="1"/>
</dbReference>
<dbReference type="PRINTS" id="PR01374">
    <property type="entry name" value="TONBPROTEIN"/>
</dbReference>
<dbReference type="Pfam" id="PF03544">
    <property type="entry name" value="TonB_C"/>
    <property type="match status" value="1"/>
</dbReference>
<comment type="similarity">
    <text evidence="2 10">Belongs to the TonB family.</text>
</comment>
<accession>A0A103ZAV3</accession>
<evidence type="ECO:0000256" key="7">
    <source>
        <dbReference type="ARBA" id="ARBA00022927"/>
    </source>
</evidence>
<keyword evidence="8 10" id="KW-1133">Transmembrane helix</keyword>
<dbReference type="InterPro" id="IPR051045">
    <property type="entry name" value="TonB-dependent_transducer"/>
</dbReference>
<comment type="subcellular location">
    <subcellularLocation>
        <location evidence="1 10">Cell inner membrane</location>
        <topology evidence="1 10">Single-pass membrane protein</topology>
        <orientation evidence="1 10">Periplasmic side</orientation>
    </subcellularLocation>
</comment>
<evidence type="ECO:0000256" key="6">
    <source>
        <dbReference type="ARBA" id="ARBA00022692"/>
    </source>
</evidence>
<name>A0A103ZAV3_BURCE</name>
<evidence type="ECO:0000256" key="1">
    <source>
        <dbReference type="ARBA" id="ARBA00004383"/>
    </source>
</evidence>
<evidence type="ECO:0000256" key="2">
    <source>
        <dbReference type="ARBA" id="ARBA00006555"/>
    </source>
</evidence>
<feature type="compositionally biased region" description="Low complexity" evidence="11">
    <location>
        <begin position="71"/>
        <end position="80"/>
    </location>
</feature>
<sequence>MQASHSAPAGVLPAAPRMNPRVIVVAVGVLAAHAIMLTAAWLHRNAPPPPKEIEVQSITAQLIPPAPPAQPVAVQSAAQQPAPPKPTPRVKPKVEPKPVQKAVPTPQPVAQAPSPTPAPAAVDPTPAPAAPAPAAPAAAPGPARETMQVSAPKNVTALSCNFVKPAYPTMSKRRGETGTAYVHFVIGVTGKIESVQLQKSSGYPRLDEAALEATRASTCPPYLENGQAIRVAHTLPFNFTLDD</sequence>
<keyword evidence="10" id="KW-0735">Signal-anchor</keyword>
<feature type="compositionally biased region" description="Low complexity" evidence="11">
    <location>
        <begin position="99"/>
        <end position="124"/>
    </location>
</feature>
<keyword evidence="4 10" id="KW-1003">Cell membrane</keyword>
<dbReference type="GO" id="GO:0015891">
    <property type="term" value="P:siderophore transport"/>
    <property type="evidence" value="ECO:0007669"/>
    <property type="project" value="InterPro"/>
</dbReference>
<dbReference type="GO" id="GO:0098797">
    <property type="term" value="C:plasma membrane protein complex"/>
    <property type="evidence" value="ECO:0007669"/>
    <property type="project" value="TreeGrafter"/>
</dbReference>
<proteinExistence type="inferred from homology"/>
<evidence type="ECO:0000256" key="3">
    <source>
        <dbReference type="ARBA" id="ARBA00022448"/>
    </source>
</evidence>
<evidence type="ECO:0000313" key="13">
    <source>
        <dbReference type="EMBL" id="KVK76554.1"/>
    </source>
</evidence>
<dbReference type="AlphaFoldDB" id="A0A103ZAV3"/>
<keyword evidence="6 10" id="KW-0812">Transmembrane</keyword>
<feature type="compositionally biased region" description="Pro residues" evidence="11">
    <location>
        <begin position="125"/>
        <end position="134"/>
    </location>
</feature>
<feature type="region of interest" description="Disordered" evidence="11">
    <location>
        <begin position="64"/>
        <end position="142"/>
    </location>
</feature>
<feature type="domain" description="TonB C-terminal" evidence="12">
    <location>
        <begin position="152"/>
        <end position="243"/>
    </location>
</feature>
<evidence type="ECO:0000313" key="14">
    <source>
        <dbReference type="Proteomes" id="UP000069001"/>
    </source>
</evidence>
<dbReference type="NCBIfam" id="TIGR01352">
    <property type="entry name" value="tonB_Cterm"/>
    <property type="match status" value="1"/>
</dbReference>
<evidence type="ECO:0000259" key="12">
    <source>
        <dbReference type="PROSITE" id="PS52015"/>
    </source>
</evidence>
<dbReference type="EMBL" id="LOYH01000085">
    <property type="protein sequence ID" value="KVK76554.1"/>
    <property type="molecule type" value="Genomic_DNA"/>
</dbReference>